<keyword evidence="1" id="KW-0812">Transmembrane</keyword>
<feature type="transmembrane region" description="Helical" evidence="1">
    <location>
        <begin position="82"/>
        <end position="102"/>
    </location>
</feature>
<dbReference type="InterPro" id="IPR025058">
    <property type="entry name" value="DUF3995"/>
</dbReference>
<feature type="transmembrane region" description="Helical" evidence="1">
    <location>
        <begin position="51"/>
        <end position="70"/>
    </location>
</feature>
<keyword evidence="3" id="KW-1185">Reference proteome</keyword>
<sequence length="142" mass="15883">MLIHLLSVSLALIFFIIGGVHIYWFFGGKWGLNSAIPSTDSGDVSMRPSKFATLMVAFGLISFGLFYLVMGGLLKIESTDATLKFVGVSIPIIFLVRAIGDFNYVGFFKKTKNTHFAKIDRKYFSPLCLLIAISGLYIYFFR</sequence>
<organism evidence="2 3">
    <name type="scientific">Lacihabitans lacunae</name>
    <dbReference type="NCBI Taxonomy" id="1028214"/>
    <lineage>
        <taxon>Bacteria</taxon>
        <taxon>Pseudomonadati</taxon>
        <taxon>Bacteroidota</taxon>
        <taxon>Cytophagia</taxon>
        <taxon>Cytophagales</taxon>
        <taxon>Leadbetterellaceae</taxon>
        <taxon>Lacihabitans</taxon>
    </lineage>
</organism>
<keyword evidence="1" id="KW-0472">Membrane</keyword>
<dbReference type="Pfam" id="PF13160">
    <property type="entry name" value="DUF3995"/>
    <property type="match status" value="1"/>
</dbReference>
<name>A0ABV7Z2X8_9BACT</name>
<feature type="transmembrane region" description="Helical" evidence="1">
    <location>
        <begin position="6"/>
        <end position="26"/>
    </location>
</feature>
<evidence type="ECO:0000313" key="2">
    <source>
        <dbReference type="EMBL" id="MFC3812783.1"/>
    </source>
</evidence>
<dbReference type="RefSeq" id="WP_379839686.1">
    <property type="nucleotide sequence ID" value="NZ_JBHRYQ010000001.1"/>
</dbReference>
<feature type="transmembrane region" description="Helical" evidence="1">
    <location>
        <begin position="123"/>
        <end position="141"/>
    </location>
</feature>
<comment type="caution">
    <text evidence="2">The sequence shown here is derived from an EMBL/GenBank/DDBJ whole genome shotgun (WGS) entry which is preliminary data.</text>
</comment>
<gene>
    <name evidence="2" type="ORF">ACFOOI_19120</name>
</gene>
<reference evidence="3" key="1">
    <citation type="journal article" date="2019" name="Int. J. Syst. Evol. Microbiol.">
        <title>The Global Catalogue of Microorganisms (GCM) 10K type strain sequencing project: providing services to taxonomists for standard genome sequencing and annotation.</title>
        <authorList>
            <consortium name="The Broad Institute Genomics Platform"/>
            <consortium name="The Broad Institute Genome Sequencing Center for Infectious Disease"/>
            <person name="Wu L."/>
            <person name="Ma J."/>
        </authorList>
    </citation>
    <scope>NUCLEOTIDE SEQUENCE [LARGE SCALE GENOMIC DNA]</scope>
    <source>
        <strain evidence="3">CECT 7956</strain>
    </source>
</reference>
<protein>
    <submittedName>
        <fullName evidence="2">DUF3995 domain-containing protein</fullName>
    </submittedName>
</protein>
<accession>A0ABV7Z2X8</accession>
<keyword evidence="1" id="KW-1133">Transmembrane helix</keyword>
<dbReference type="EMBL" id="JBHRYQ010000001">
    <property type="protein sequence ID" value="MFC3812783.1"/>
    <property type="molecule type" value="Genomic_DNA"/>
</dbReference>
<evidence type="ECO:0000313" key="3">
    <source>
        <dbReference type="Proteomes" id="UP001595616"/>
    </source>
</evidence>
<proteinExistence type="predicted"/>
<evidence type="ECO:0000256" key="1">
    <source>
        <dbReference type="SAM" id="Phobius"/>
    </source>
</evidence>
<dbReference type="Proteomes" id="UP001595616">
    <property type="component" value="Unassembled WGS sequence"/>
</dbReference>